<reference evidence="1 2" key="1">
    <citation type="journal article" date="2022" name="DNA Res.">
        <title>Chromosomal-level genome assembly of the orchid tree Bauhinia variegata (Leguminosae; Cercidoideae) supports the allotetraploid origin hypothesis of Bauhinia.</title>
        <authorList>
            <person name="Zhong Y."/>
            <person name="Chen Y."/>
            <person name="Zheng D."/>
            <person name="Pang J."/>
            <person name="Liu Y."/>
            <person name="Luo S."/>
            <person name="Meng S."/>
            <person name="Qian L."/>
            <person name="Wei D."/>
            <person name="Dai S."/>
            <person name="Zhou R."/>
        </authorList>
    </citation>
    <scope>NUCLEOTIDE SEQUENCE [LARGE SCALE GENOMIC DNA]</scope>
    <source>
        <strain evidence="1">BV-YZ2020</strain>
    </source>
</reference>
<keyword evidence="2" id="KW-1185">Reference proteome</keyword>
<sequence length="299" mass="32639">MAEEAVAKRYAVVTGANKGIGFGICKQLASNGIRVLLTARDEKRGLEAVEKLRELGLSDRVIFHQLDITDHASIATLENFIKTHFGKLDILVNNAGIPGLIIDEDALKAFGPPGERAENIDWSKVTSQTYEFAETGVRTNYYGAKEMCEALIHLLKLSNSPRIVNVSASAGKLEKIPSGWAKDVLSDVESLTEEKLDEVLNQFLKDFKENALEAKGWPTAIPAYTVSKAALNAYTRILANKFPSFCINAVCPGYVKTDINYNAGIFSVDEGAECIVKLALLPDGGPSGLFFYRSQVDSF</sequence>
<comment type="caution">
    <text evidence="1">The sequence shown here is derived from an EMBL/GenBank/DDBJ whole genome shotgun (WGS) entry which is preliminary data.</text>
</comment>
<evidence type="ECO:0000313" key="2">
    <source>
        <dbReference type="Proteomes" id="UP000828941"/>
    </source>
</evidence>
<protein>
    <submittedName>
        <fullName evidence="1">Uncharacterized protein</fullName>
    </submittedName>
</protein>
<proteinExistence type="predicted"/>
<dbReference type="EMBL" id="CM039427">
    <property type="protein sequence ID" value="KAI4355026.1"/>
    <property type="molecule type" value="Genomic_DNA"/>
</dbReference>
<evidence type="ECO:0000313" key="1">
    <source>
        <dbReference type="EMBL" id="KAI4355026.1"/>
    </source>
</evidence>
<accession>A0ACB9Q2J3</accession>
<organism evidence="1 2">
    <name type="scientific">Bauhinia variegata</name>
    <name type="common">Purple orchid tree</name>
    <name type="synonym">Phanera variegata</name>
    <dbReference type="NCBI Taxonomy" id="167791"/>
    <lineage>
        <taxon>Eukaryota</taxon>
        <taxon>Viridiplantae</taxon>
        <taxon>Streptophyta</taxon>
        <taxon>Embryophyta</taxon>
        <taxon>Tracheophyta</taxon>
        <taxon>Spermatophyta</taxon>
        <taxon>Magnoliopsida</taxon>
        <taxon>eudicotyledons</taxon>
        <taxon>Gunneridae</taxon>
        <taxon>Pentapetalae</taxon>
        <taxon>rosids</taxon>
        <taxon>fabids</taxon>
        <taxon>Fabales</taxon>
        <taxon>Fabaceae</taxon>
        <taxon>Cercidoideae</taxon>
        <taxon>Cercideae</taxon>
        <taxon>Bauhiniinae</taxon>
        <taxon>Bauhinia</taxon>
    </lineage>
</organism>
<gene>
    <name evidence="1" type="ORF">L6164_003844</name>
</gene>
<dbReference type="Proteomes" id="UP000828941">
    <property type="component" value="Chromosome 2"/>
</dbReference>
<name>A0ACB9Q2J3_BAUVA</name>